<feature type="compositionally biased region" description="Basic and acidic residues" evidence="1">
    <location>
        <begin position="42"/>
        <end position="53"/>
    </location>
</feature>
<accession>A0A147JAU3</accession>
<evidence type="ECO:0000313" key="3">
    <source>
        <dbReference type="EMBL" id="KTW15707.1"/>
    </source>
</evidence>
<protein>
    <submittedName>
        <fullName evidence="3">Uncharacterized protein</fullName>
    </submittedName>
</protein>
<reference evidence="3 4" key="1">
    <citation type="journal article" date="2016" name="Front. Microbiol.">
        <title>Genomic Resource of Rice Seed Associated Bacteria.</title>
        <authorList>
            <person name="Midha S."/>
            <person name="Bansal K."/>
            <person name="Sharma S."/>
            <person name="Kumar N."/>
            <person name="Patil P.P."/>
            <person name="Chaudhry V."/>
            <person name="Patil P.B."/>
        </authorList>
    </citation>
    <scope>NUCLEOTIDE SEQUENCE [LARGE SCALE GENOMIC DNA]</scope>
    <source>
        <strain evidence="3 4">NS258</strain>
    </source>
</reference>
<proteinExistence type="predicted"/>
<dbReference type="EMBL" id="LDTC01000027">
    <property type="protein sequence ID" value="KTW15707.1"/>
    <property type="molecule type" value="Genomic_DNA"/>
</dbReference>
<evidence type="ECO:0000256" key="1">
    <source>
        <dbReference type="SAM" id="MobiDB-lite"/>
    </source>
</evidence>
<organism evidence="3 4">
    <name type="scientific">Sphingomonas sanguinis</name>
    <dbReference type="NCBI Taxonomy" id="33051"/>
    <lineage>
        <taxon>Bacteria</taxon>
        <taxon>Pseudomonadati</taxon>
        <taxon>Pseudomonadota</taxon>
        <taxon>Alphaproteobacteria</taxon>
        <taxon>Sphingomonadales</taxon>
        <taxon>Sphingomonadaceae</taxon>
        <taxon>Sphingomonas</taxon>
    </lineage>
</organism>
<dbReference type="PATRIC" id="fig|33051.5.peg.1722"/>
<gene>
    <name evidence="3" type="ORF">NS258_04855</name>
</gene>
<keyword evidence="2" id="KW-0732">Signal</keyword>
<dbReference type="RefSeq" id="WP_058716007.1">
    <property type="nucleotide sequence ID" value="NZ_LDTC01000027.1"/>
</dbReference>
<feature type="region of interest" description="Disordered" evidence="1">
    <location>
        <begin position="42"/>
        <end position="73"/>
    </location>
</feature>
<name>A0A147JAU3_9SPHN</name>
<sequence length="295" mass="32075">MFGFIFHGGVRVFKIVMLAVVAVLLPTAQAAALAQDGVKAEAKDGKVQSREKSSQSGEVVVEGNNDRKAPPPPGINTIVNGNAFAAVNQKSEQFAKCAKNVDAQSLGPLMDGDMNSPAQTYALDRIIRNNLGCYPDLPFGTHPPELGECNAIGVFDVTVCRNLYDRGALMEAAIARYAPDATLNAAEVNDTAIQQRLNLREAGRNGKRIPIDRFLFQVGICMTRMQPELVTRIVQAHGDAALQNALTMKVLDETRPCIGGAKKVRMEPTQLRYYLVDAFYRWVVAARDVGTLLQS</sequence>
<feature type="chain" id="PRO_5007549563" evidence="2">
    <location>
        <begin position="31"/>
        <end position="295"/>
    </location>
</feature>
<dbReference type="AlphaFoldDB" id="A0A147JAU3"/>
<feature type="signal peptide" evidence="2">
    <location>
        <begin position="1"/>
        <end position="30"/>
    </location>
</feature>
<evidence type="ECO:0000256" key="2">
    <source>
        <dbReference type="SAM" id="SignalP"/>
    </source>
</evidence>
<comment type="caution">
    <text evidence="3">The sequence shown here is derived from an EMBL/GenBank/DDBJ whole genome shotgun (WGS) entry which is preliminary data.</text>
</comment>
<evidence type="ECO:0000313" key="4">
    <source>
        <dbReference type="Proteomes" id="UP000074410"/>
    </source>
</evidence>
<dbReference type="Proteomes" id="UP000074410">
    <property type="component" value="Unassembled WGS sequence"/>
</dbReference>